<dbReference type="Gene3D" id="3.20.20.100">
    <property type="entry name" value="NADP-dependent oxidoreductase domain"/>
    <property type="match status" value="1"/>
</dbReference>
<dbReference type="PROSITE" id="PS00798">
    <property type="entry name" value="ALDOKETO_REDUCTASE_1"/>
    <property type="match status" value="1"/>
</dbReference>
<dbReference type="GO" id="GO:0016616">
    <property type="term" value="F:oxidoreductase activity, acting on the CH-OH group of donors, NAD or NADP as acceptor"/>
    <property type="evidence" value="ECO:0007669"/>
    <property type="project" value="UniProtKB-ARBA"/>
</dbReference>
<dbReference type="RefSeq" id="WP_227774593.1">
    <property type="nucleotide sequence ID" value="NZ_BAABKX010000001.1"/>
</dbReference>
<accession>A0AAV3UAB1</accession>
<evidence type="ECO:0000259" key="4">
    <source>
        <dbReference type="Pfam" id="PF00248"/>
    </source>
</evidence>
<evidence type="ECO:0000256" key="3">
    <source>
        <dbReference type="ARBA" id="ARBA00023002"/>
    </source>
</evidence>
<evidence type="ECO:0000256" key="2">
    <source>
        <dbReference type="ARBA" id="ARBA00022857"/>
    </source>
</evidence>
<dbReference type="Pfam" id="PF00248">
    <property type="entry name" value="Aldo_ket_red"/>
    <property type="match status" value="1"/>
</dbReference>
<keyword evidence="3" id="KW-0560">Oxidoreductase</keyword>
<dbReference type="EMBL" id="BAABKX010000001">
    <property type="protein sequence ID" value="GAA5040048.1"/>
    <property type="molecule type" value="Genomic_DNA"/>
</dbReference>
<evidence type="ECO:0000313" key="6">
    <source>
        <dbReference type="Proteomes" id="UP001501729"/>
    </source>
</evidence>
<dbReference type="PIRSF" id="PIRSF000097">
    <property type="entry name" value="AKR"/>
    <property type="match status" value="1"/>
</dbReference>
<keyword evidence="2" id="KW-0521">NADP</keyword>
<dbReference type="PANTHER" id="PTHR43827:SF3">
    <property type="entry name" value="NADP-DEPENDENT OXIDOREDUCTASE DOMAIN-CONTAINING PROTEIN"/>
    <property type="match status" value="1"/>
</dbReference>
<name>A0AAV3UAB1_9EURY</name>
<comment type="caution">
    <text evidence="5">The sequence shown here is derived from an EMBL/GenBank/DDBJ whole genome shotgun (WGS) entry which is preliminary data.</text>
</comment>
<comment type="similarity">
    <text evidence="1">Belongs to the aldo/keto reductase family.</text>
</comment>
<evidence type="ECO:0000256" key="1">
    <source>
        <dbReference type="ARBA" id="ARBA00007905"/>
    </source>
</evidence>
<dbReference type="InterPro" id="IPR023210">
    <property type="entry name" value="NADP_OxRdtase_dom"/>
</dbReference>
<feature type="domain" description="NADP-dependent oxidoreductase" evidence="4">
    <location>
        <begin position="9"/>
        <end position="248"/>
    </location>
</feature>
<keyword evidence="6" id="KW-1185">Reference proteome</keyword>
<dbReference type="GeneID" id="68614709"/>
<dbReference type="PRINTS" id="PR00069">
    <property type="entry name" value="ALDKETRDTASE"/>
</dbReference>
<dbReference type="Proteomes" id="UP001501729">
    <property type="component" value="Unassembled WGS sequence"/>
</dbReference>
<dbReference type="AlphaFoldDB" id="A0AAV3UAB1"/>
<dbReference type="InterPro" id="IPR020471">
    <property type="entry name" value="AKR"/>
</dbReference>
<dbReference type="PROSITE" id="PS00062">
    <property type="entry name" value="ALDOKETO_REDUCTASE_2"/>
    <property type="match status" value="1"/>
</dbReference>
<proteinExistence type="inferred from homology"/>
<gene>
    <name evidence="5" type="ORF">GCM10025751_00170</name>
</gene>
<dbReference type="InterPro" id="IPR018170">
    <property type="entry name" value="Aldo/ket_reductase_CS"/>
</dbReference>
<evidence type="ECO:0000313" key="5">
    <source>
        <dbReference type="EMBL" id="GAA5040048.1"/>
    </source>
</evidence>
<reference evidence="5 6" key="1">
    <citation type="journal article" date="2019" name="Int. J. Syst. Evol. Microbiol.">
        <title>The Global Catalogue of Microorganisms (GCM) 10K type strain sequencing project: providing services to taxonomists for standard genome sequencing and annotation.</title>
        <authorList>
            <consortium name="The Broad Institute Genomics Platform"/>
            <consortium name="The Broad Institute Genome Sequencing Center for Infectious Disease"/>
            <person name="Wu L."/>
            <person name="Ma J."/>
        </authorList>
    </citation>
    <scope>NUCLEOTIDE SEQUENCE [LARGE SCALE GENOMIC DNA]</scope>
    <source>
        <strain evidence="5 6">JCM 17504</strain>
    </source>
</reference>
<sequence length="255" mass="28231">MSPDALPEIGLGTMGISDPERIASAIEMGYRHLDTAQIYENEEVVGRGIELANVPREGIFIATKVWADSLAHDDVIASTETSLDKLGVEYVDLLYVHRPIEAYDPAETLPAFDALLDQERIQHVGVSNFTSEELDTARDVLDAPIFAHQVEMHPLFQQADLLADGRQHGTNLVAYSPIAQGDVFDLPELSATAEKYDATEAQVALAWLVEKGVVPIPRSQSDDHLRENLRATNLELTSEDVARIESIDREKKLFE</sequence>
<protein>
    <submittedName>
        <fullName evidence="5">Aldo/keto reductase</fullName>
    </submittedName>
</protein>
<dbReference type="InterPro" id="IPR036812">
    <property type="entry name" value="NAD(P)_OxRdtase_dom_sf"/>
</dbReference>
<dbReference type="PANTHER" id="PTHR43827">
    <property type="entry name" value="2,5-DIKETO-D-GLUCONIC ACID REDUCTASE"/>
    <property type="match status" value="1"/>
</dbReference>
<organism evidence="5 6">
    <name type="scientific">Haladaptatus pallidirubidus</name>
    <dbReference type="NCBI Taxonomy" id="1008152"/>
    <lineage>
        <taxon>Archaea</taxon>
        <taxon>Methanobacteriati</taxon>
        <taxon>Methanobacteriota</taxon>
        <taxon>Stenosarchaea group</taxon>
        <taxon>Halobacteria</taxon>
        <taxon>Halobacteriales</taxon>
        <taxon>Haladaptataceae</taxon>
        <taxon>Haladaptatus</taxon>
    </lineage>
</organism>
<dbReference type="SUPFAM" id="SSF51430">
    <property type="entry name" value="NAD(P)-linked oxidoreductase"/>
    <property type="match status" value="1"/>
</dbReference>